<sequence length="68" mass="7605">MLVIPLLHPMEASHQQVHQTEGFIEPLKPVDCSIAPRTLFPNALLGLLPLMDEPYLKTLIQSLAYPTI</sequence>
<dbReference type="EMBL" id="CBTK010000303">
    <property type="protein sequence ID" value="CDH47542.1"/>
    <property type="molecule type" value="Genomic_DNA"/>
</dbReference>
<gene>
    <name evidence="1" type="ORF">BN874_840005</name>
</gene>
<dbReference type="Proteomes" id="UP000019184">
    <property type="component" value="Unassembled WGS sequence"/>
</dbReference>
<comment type="caution">
    <text evidence="1">The sequence shown here is derived from an EMBL/GenBank/DDBJ whole genome shotgun (WGS) entry which is preliminary data.</text>
</comment>
<name>A0A7U7GFP2_9GAMM</name>
<keyword evidence="2" id="KW-1185">Reference proteome</keyword>
<organism evidence="1 2">
    <name type="scientific">Candidatus Contendobacter odensis Run_B_J11</name>
    <dbReference type="NCBI Taxonomy" id="1400861"/>
    <lineage>
        <taxon>Bacteria</taxon>
        <taxon>Pseudomonadati</taxon>
        <taxon>Pseudomonadota</taxon>
        <taxon>Gammaproteobacteria</taxon>
        <taxon>Candidatus Competibacteraceae</taxon>
        <taxon>Candidatus Contendibacter</taxon>
    </lineage>
</organism>
<evidence type="ECO:0000313" key="2">
    <source>
        <dbReference type="Proteomes" id="UP000019184"/>
    </source>
</evidence>
<evidence type="ECO:0000313" key="1">
    <source>
        <dbReference type="EMBL" id="CDH47542.1"/>
    </source>
</evidence>
<proteinExistence type="predicted"/>
<protein>
    <submittedName>
        <fullName evidence="1">Uncharacterized protein</fullName>
    </submittedName>
</protein>
<accession>A0A7U7GFP2</accession>
<dbReference type="AlphaFoldDB" id="A0A7U7GFP2"/>
<reference evidence="1 2" key="1">
    <citation type="journal article" date="2014" name="ISME J.">
        <title>Candidatus Competibacter-lineage genomes retrieved from metagenomes reveal functional metabolic diversity.</title>
        <authorList>
            <person name="McIlroy S.J."/>
            <person name="Albertsen M."/>
            <person name="Andresen E.K."/>
            <person name="Saunders A.M."/>
            <person name="Kristiansen R."/>
            <person name="Stokholm-Bjerregaard M."/>
            <person name="Nielsen K.L."/>
            <person name="Nielsen P.H."/>
        </authorList>
    </citation>
    <scope>NUCLEOTIDE SEQUENCE [LARGE SCALE GENOMIC DNA]</scope>
    <source>
        <strain evidence="1 2">Run_B_J11</strain>
    </source>
</reference>